<evidence type="ECO:0000256" key="9">
    <source>
        <dbReference type="ARBA" id="ARBA00015933"/>
    </source>
</evidence>
<evidence type="ECO:0000256" key="1">
    <source>
        <dbReference type="ARBA" id="ARBA00001638"/>
    </source>
</evidence>
<evidence type="ECO:0000256" key="13">
    <source>
        <dbReference type="ARBA" id="ARBA00032735"/>
    </source>
</evidence>
<comment type="catalytic activity">
    <reaction evidence="1">
        <text>a 2'-deoxyribonucleoside 5'-phosphate + H2O = a 2'-deoxyribonucleoside + phosphate</text>
        <dbReference type="Rhea" id="RHEA:36167"/>
        <dbReference type="ChEBI" id="CHEBI:15377"/>
        <dbReference type="ChEBI" id="CHEBI:18274"/>
        <dbReference type="ChEBI" id="CHEBI:43474"/>
        <dbReference type="ChEBI" id="CHEBI:65317"/>
        <dbReference type="EC" id="3.1.3.89"/>
    </reaction>
</comment>
<dbReference type="InterPro" id="IPR006674">
    <property type="entry name" value="HD_domain"/>
</dbReference>
<protein>
    <recommendedName>
        <fullName evidence="9">5'-deoxynucleotidase HDDC2</fullName>
        <ecNumber evidence="8">3.1.3.89</ecNumber>
    </recommendedName>
    <alternativeName>
        <fullName evidence="13">HD domain-containing protein 2</fullName>
    </alternativeName>
</protein>
<dbReference type="PANTHER" id="PTHR11845">
    <property type="entry name" value="5'-DEOXYNUCLEOTIDASE HDDC2"/>
    <property type="match status" value="1"/>
</dbReference>
<evidence type="ECO:0000256" key="8">
    <source>
        <dbReference type="ARBA" id="ARBA00012964"/>
    </source>
</evidence>
<dbReference type="InterPro" id="IPR039356">
    <property type="entry name" value="YfbR/HDDC2"/>
</dbReference>
<accession>A0A9Q0YFD9</accession>
<reference evidence="15" key="1">
    <citation type="submission" date="2021-10" db="EMBL/GenBank/DDBJ databases">
        <title>Tropical sea cucumber genome reveals ecological adaptation and Cuvierian tubules defense mechanism.</title>
        <authorList>
            <person name="Chen T."/>
        </authorList>
    </citation>
    <scope>NUCLEOTIDE SEQUENCE</scope>
    <source>
        <strain evidence="15">Nanhai2018</strain>
        <tissue evidence="15">Muscle</tissue>
    </source>
</reference>
<evidence type="ECO:0000256" key="5">
    <source>
        <dbReference type="ARBA" id="ARBA00004074"/>
    </source>
</evidence>
<evidence type="ECO:0000256" key="3">
    <source>
        <dbReference type="ARBA" id="ARBA00001941"/>
    </source>
</evidence>
<dbReference type="GO" id="GO:0005737">
    <property type="term" value="C:cytoplasm"/>
    <property type="evidence" value="ECO:0007669"/>
    <property type="project" value="TreeGrafter"/>
</dbReference>
<keyword evidence="10" id="KW-0479">Metal-binding</keyword>
<comment type="caution">
    <text evidence="15">The sequence shown here is derived from an EMBL/GenBank/DDBJ whole genome shotgun (WGS) entry which is preliminary data.</text>
</comment>
<evidence type="ECO:0000256" key="4">
    <source>
        <dbReference type="ARBA" id="ARBA00001946"/>
    </source>
</evidence>
<dbReference type="Gene3D" id="1.10.3210.10">
    <property type="entry name" value="Hypothetical protein af1432"/>
    <property type="match status" value="1"/>
</dbReference>
<dbReference type="PANTHER" id="PTHR11845:SF13">
    <property type="entry name" value="5'-DEOXYNUCLEOTIDASE HDDC2"/>
    <property type="match status" value="1"/>
</dbReference>
<evidence type="ECO:0000256" key="2">
    <source>
        <dbReference type="ARBA" id="ARBA00001936"/>
    </source>
</evidence>
<dbReference type="Proteomes" id="UP001152320">
    <property type="component" value="Chromosome 22"/>
</dbReference>
<comment type="function">
    <text evidence="5">Catalyzes the dephosphorylation of the nucleoside 5'-monophosphates deoxyadenosine monophosphate (dAMP), deoxycytidine monophosphate (dCMP), deoxyguanosine monophosphate (dGMP) and deoxythymidine monophosphate (dTMP).</text>
</comment>
<comment type="cofactor">
    <cofactor evidence="2">
        <name>Mn(2+)</name>
        <dbReference type="ChEBI" id="CHEBI:29035"/>
    </cofactor>
</comment>
<comment type="subunit">
    <text evidence="7">Homodimer.</text>
</comment>
<keyword evidence="12" id="KW-0460">Magnesium</keyword>
<dbReference type="Pfam" id="PF13023">
    <property type="entry name" value="HD_3"/>
    <property type="match status" value="1"/>
</dbReference>
<dbReference type="AlphaFoldDB" id="A0A9Q0YFD9"/>
<evidence type="ECO:0000256" key="7">
    <source>
        <dbReference type="ARBA" id="ARBA00011738"/>
    </source>
</evidence>
<evidence type="ECO:0000256" key="10">
    <source>
        <dbReference type="ARBA" id="ARBA00022723"/>
    </source>
</evidence>
<feature type="domain" description="HD" evidence="14">
    <location>
        <begin position="28"/>
        <end position="131"/>
    </location>
</feature>
<evidence type="ECO:0000256" key="6">
    <source>
        <dbReference type="ARBA" id="ARBA00009999"/>
    </source>
</evidence>
<dbReference type="GO" id="GO:0046872">
    <property type="term" value="F:metal ion binding"/>
    <property type="evidence" value="ECO:0007669"/>
    <property type="project" value="UniProtKB-KW"/>
</dbReference>
<comment type="cofactor">
    <cofactor evidence="4">
        <name>Mg(2+)</name>
        <dbReference type="ChEBI" id="CHEBI:18420"/>
    </cofactor>
</comment>
<evidence type="ECO:0000313" key="16">
    <source>
        <dbReference type="Proteomes" id="UP001152320"/>
    </source>
</evidence>
<sequence>MPVDLKHSRQDTKRTGWVERGVKDPESVADHMYRMAVMTMLIGNKGDLDKERCMKLALVHDMAEAVVGDISPSQGITDEDKHRQEKEAITRMTDLLPEEIGKEIFQLYEEYESRQTKEAKFVKDLDMFDMIAQAYEYEKQEKRPRELQDFFNSTKGKFQHPEVKEWVEELNKERQASDGVS</sequence>
<evidence type="ECO:0000259" key="14">
    <source>
        <dbReference type="PROSITE" id="PS51831"/>
    </source>
</evidence>
<evidence type="ECO:0000256" key="11">
    <source>
        <dbReference type="ARBA" id="ARBA00022801"/>
    </source>
</evidence>
<dbReference type="FunFam" id="1.10.3210.10:FF:000011">
    <property type="entry name" value="HD domain-containing protein 2"/>
    <property type="match status" value="1"/>
</dbReference>
<comment type="cofactor">
    <cofactor evidence="3">
        <name>Co(2+)</name>
        <dbReference type="ChEBI" id="CHEBI:48828"/>
    </cofactor>
</comment>
<dbReference type="EC" id="3.1.3.89" evidence="8"/>
<evidence type="ECO:0000313" key="15">
    <source>
        <dbReference type="EMBL" id="KAJ8020874.1"/>
    </source>
</evidence>
<proteinExistence type="inferred from homology"/>
<keyword evidence="11" id="KW-0378">Hydrolase</keyword>
<name>A0A9Q0YFD9_HOLLE</name>
<dbReference type="SMART" id="SM00471">
    <property type="entry name" value="HDc"/>
    <property type="match status" value="1"/>
</dbReference>
<organism evidence="15 16">
    <name type="scientific">Holothuria leucospilota</name>
    <name type="common">Black long sea cucumber</name>
    <name type="synonym">Mertensiothuria leucospilota</name>
    <dbReference type="NCBI Taxonomy" id="206669"/>
    <lineage>
        <taxon>Eukaryota</taxon>
        <taxon>Metazoa</taxon>
        <taxon>Echinodermata</taxon>
        <taxon>Eleutherozoa</taxon>
        <taxon>Echinozoa</taxon>
        <taxon>Holothuroidea</taxon>
        <taxon>Aspidochirotacea</taxon>
        <taxon>Aspidochirotida</taxon>
        <taxon>Holothuriidae</taxon>
        <taxon>Holothuria</taxon>
    </lineage>
</organism>
<dbReference type="GO" id="GO:0002953">
    <property type="term" value="F:5'-deoxynucleotidase activity"/>
    <property type="evidence" value="ECO:0007669"/>
    <property type="project" value="UniProtKB-EC"/>
</dbReference>
<comment type="similarity">
    <text evidence="6">Belongs to the HDDC2 family.</text>
</comment>
<dbReference type="EMBL" id="JAIZAY010000022">
    <property type="protein sequence ID" value="KAJ8020874.1"/>
    <property type="molecule type" value="Genomic_DNA"/>
</dbReference>
<evidence type="ECO:0000256" key="12">
    <source>
        <dbReference type="ARBA" id="ARBA00022842"/>
    </source>
</evidence>
<dbReference type="OrthoDB" id="10254258at2759"/>
<dbReference type="PROSITE" id="PS51831">
    <property type="entry name" value="HD"/>
    <property type="match status" value="1"/>
</dbReference>
<dbReference type="SUPFAM" id="SSF109604">
    <property type="entry name" value="HD-domain/PDEase-like"/>
    <property type="match status" value="1"/>
</dbReference>
<dbReference type="GO" id="GO:0009159">
    <property type="term" value="P:deoxyribonucleoside monophosphate catabolic process"/>
    <property type="evidence" value="ECO:0007669"/>
    <property type="project" value="UniProtKB-ARBA"/>
</dbReference>
<gene>
    <name evidence="15" type="ORF">HOLleu_40580</name>
</gene>
<dbReference type="InterPro" id="IPR003607">
    <property type="entry name" value="HD/PDEase_dom"/>
</dbReference>
<keyword evidence="16" id="KW-1185">Reference proteome</keyword>